<protein>
    <recommendedName>
        <fullName evidence="4">Acetyltransferase</fullName>
    </recommendedName>
</protein>
<name>X1I357_9ZZZZ</name>
<gene>
    <name evidence="3" type="ORF">S03H2_33095</name>
</gene>
<keyword evidence="2" id="KW-0808">Transferase</keyword>
<dbReference type="Pfam" id="PF00132">
    <property type="entry name" value="Hexapep"/>
    <property type="match status" value="1"/>
</dbReference>
<dbReference type="InterPro" id="IPR051159">
    <property type="entry name" value="Hexapeptide_acetyltransf"/>
</dbReference>
<proteinExistence type="inferred from homology"/>
<evidence type="ECO:0000313" key="3">
    <source>
        <dbReference type="EMBL" id="GAH60504.1"/>
    </source>
</evidence>
<dbReference type="Gene3D" id="2.160.10.10">
    <property type="entry name" value="Hexapeptide repeat proteins"/>
    <property type="match status" value="1"/>
</dbReference>
<sequence length="115" mass="11901">VYITDGVIFYGHGGIEIGKYSGLASNVKIYSGEHTFKDASIPIMMQGGVHKKVIIGEDVHVYASAIVLGGVTIGNGAVIGAGAVVTKDIPSYSIAVGLPAKVIGKRDKSRSRKSA</sequence>
<reference evidence="3" key="1">
    <citation type="journal article" date="2014" name="Front. Microbiol.">
        <title>High frequency of phylogenetically diverse reductive dehalogenase-homologous genes in deep subseafloor sedimentary metagenomes.</title>
        <authorList>
            <person name="Kawai M."/>
            <person name="Futagami T."/>
            <person name="Toyoda A."/>
            <person name="Takaki Y."/>
            <person name="Nishi S."/>
            <person name="Hori S."/>
            <person name="Arai W."/>
            <person name="Tsubouchi T."/>
            <person name="Morono Y."/>
            <person name="Uchiyama I."/>
            <person name="Ito T."/>
            <person name="Fujiyama A."/>
            <person name="Inagaki F."/>
            <person name="Takami H."/>
        </authorList>
    </citation>
    <scope>NUCLEOTIDE SEQUENCE</scope>
    <source>
        <strain evidence="3">Expedition CK06-06</strain>
    </source>
</reference>
<dbReference type="PANTHER" id="PTHR23416">
    <property type="entry name" value="SIALIC ACID SYNTHASE-RELATED"/>
    <property type="match status" value="1"/>
</dbReference>
<evidence type="ECO:0000256" key="2">
    <source>
        <dbReference type="ARBA" id="ARBA00022679"/>
    </source>
</evidence>
<dbReference type="InterPro" id="IPR011004">
    <property type="entry name" value="Trimer_LpxA-like_sf"/>
</dbReference>
<dbReference type="AlphaFoldDB" id="X1I357"/>
<dbReference type="EMBL" id="BARU01020132">
    <property type="protein sequence ID" value="GAH60504.1"/>
    <property type="molecule type" value="Genomic_DNA"/>
</dbReference>
<dbReference type="InterPro" id="IPR001451">
    <property type="entry name" value="Hexapep"/>
</dbReference>
<organism evidence="3">
    <name type="scientific">marine sediment metagenome</name>
    <dbReference type="NCBI Taxonomy" id="412755"/>
    <lineage>
        <taxon>unclassified sequences</taxon>
        <taxon>metagenomes</taxon>
        <taxon>ecological metagenomes</taxon>
    </lineage>
</organism>
<accession>X1I357</accession>
<dbReference type="GO" id="GO:0008374">
    <property type="term" value="F:O-acyltransferase activity"/>
    <property type="evidence" value="ECO:0007669"/>
    <property type="project" value="TreeGrafter"/>
</dbReference>
<dbReference type="SUPFAM" id="SSF51161">
    <property type="entry name" value="Trimeric LpxA-like enzymes"/>
    <property type="match status" value="1"/>
</dbReference>
<comment type="caution">
    <text evidence="3">The sequence shown here is derived from an EMBL/GenBank/DDBJ whole genome shotgun (WGS) entry which is preliminary data.</text>
</comment>
<evidence type="ECO:0008006" key="4">
    <source>
        <dbReference type="Google" id="ProtNLM"/>
    </source>
</evidence>
<evidence type="ECO:0000256" key="1">
    <source>
        <dbReference type="ARBA" id="ARBA00007274"/>
    </source>
</evidence>
<dbReference type="CDD" id="cd04647">
    <property type="entry name" value="LbH_MAT_like"/>
    <property type="match status" value="1"/>
</dbReference>
<comment type="similarity">
    <text evidence="1">Belongs to the transferase hexapeptide repeat family.</text>
</comment>
<feature type="non-terminal residue" evidence="3">
    <location>
        <position position="1"/>
    </location>
</feature>
<dbReference type="GO" id="GO:0005829">
    <property type="term" value="C:cytosol"/>
    <property type="evidence" value="ECO:0007669"/>
    <property type="project" value="TreeGrafter"/>
</dbReference>
<dbReference type="PANTHER" id="PTHR23416:SF23">
    <property type="entry name" value="ACETYLTRANSFERASE C18B11.09C-RELATED"/>
    <property type="match status" value="1"/>
</dbReference>